<dbReference type="PANTHER" id="PTHR24006">
    <property type="entry name" value="UBIQUITIN CARBOXYL-TERMINAL HYDROLASE"/>
    <property type="match status" value="1"/>
</dbReference>
<keyword evidence="4" id="KW-0645">Protease</keyword>
<gene>
    <name evidence="11" type="primary">LOC100207636</name>
</gene>
<keyword evidence="7" id="KW-0788">Thiol protease</keyword>
<dbReference type="EC" id="3.4.19.12" evidence="3"/>
<comment type="similarity">
    <text evidence="2">Belongs to the peptidase C19 family.</text>
</comment>
<keyword evidence="5" id="KW-0833">Ubl conjugation pathway</keyword>
<dbReference type="PANTHER" id="PTHR24006:SF888">
    <property type="entry name" value="UBIQUITIN CARBOXYL-TERMINAL HYDROLASE 30"/>
    <property type="match status" value="1"/>
</dbReference>
<evidence type="ECO:0000256" key="2">
    <source>
        <dbReference type="ARBA" id="ARBA00009085"/>
    </source>
</evidence>
<dbReference type="Pfam" id="PF00443">
    <property type="entry name" value="UCH"/>
    <property type="match status" value="1"/>
</dbReference>
<keyword evidence="8" id="KW-0472">Membrane</keyword>
<evidence type="ECO:0000256" key="1">
    <source>
        <dbReference type="ARBA" id="ARBA00000707"/>
    </source>
</evidence>
<dbReference type="GeneID" id="100207636"/>
<evidence type="ECO:0000259" key="9">
    <source>
        <dbReference type="PROSITE" id="PS50235"/>
    </source>
</evidence>
<sequence>MNRDFFNFFQNSVFYKLFWLKPRFRHWYSLGYTSRFLHVGIISGICSLIWLVIHRFMQSKDEKYKKMYQIDYTEKKALCERRRKGLPPGLINDGNTCFSNCILQALSSMPQVEVWMQNKLEEKSGDNCYTILSSVFSLIKVLSNNCGNEDCYSTEDILCCLNSYGWVISGDQQDAYEFYQILIATIEEEVLKLVRIDGLFIKKAPLNAYPQILNRACKSLPSQKGNNHPFKGSFAIRMTCFACMSQNPVKFETFDSISLSLQNIKLYSATLEACFNEWFKPEFLHYVDCQVCSEKNKKNTKTIFSKQISFAKLPECLCIQLQRSSYNSGGYLQKCDMFINFPEVLDLFQYTYIASKTSKNANNTICLPPEQRNQSTIYKLSSLVTHYGDTNQGHFATFRRLSDKRWVYISDQSVIVKSVSDVFSSDAYMLFYEKISK</sequence>
<reference evidence="11" key="1">
    <citation type="submission" date="2025-08" db="UniProtKB">
        <authorList>
            <consortium name="RefSeq"/>
        </authorList>
    </citation>
    <scope>IDENTIFICATION</scope>
</reference>
<dbReference type="InterPro" id="IPR038765">
    <property type="entry name" value="Papain-like_cys_pep_sf"/>
</dbReference>
<dbReference type="InterPro" id="IPR050164">
    <property type="entry name" value="Peptidase_C19"/>
</dbReference>
<dbReference type="PROSITE" id="PS00973">
    <property type="entry name" value="USP_2"/>
    <property type="match status" value="1"/>
</dbReference>
<dbReference type="GO" id="GO:0016787">
    <property type="term" value="F:hydrolase activity"/>
    <property type="evidence" value="ECO:0007669"/>
    <property type="project" value="UniProtKB-KW"/>
</dbReference>
<dbReference type="Gene3D" id="3.90.70.10">
    <property type="entry name" value="Cysteine proteinases"/>
    <property type="match status" value="1"/>
</dbReference>
<dbReference type="InterPro" id="IPR001394">
    <property type="entry name" value="Peptidase_C19_UCH"/>
</dbReference>
<feature type="transmembrane region" description="Helical" evidence="8">
    <location>
        <begin position="36"/>
        <end position="57"/>
    </location>
</feature>
<dbReference type="InterPro" id="IPR028889">
    <property type="entry name" value="USP"/>
</dbReference>
<evidence type="ECO:0000313" key="11">
    <source>
        <dbReference type="RefSeq" id="XP_065664086.1"/>
    </source>
</evidence>
<keyword evidence="8" id="KW-1133">Transmembrane helix</keyword>
<evidence type="ECO:0000313" key="10">
    <source>
        <dbReference type="Proteomes" id="UP001652625"/>
    </source>
</evidence>
<evidence type="ECO:0000256" key="4">
    <source>
        <dbReference type="ARBA" id="ARBA00022670"/>
    </source>
</evidence>
<dbReference type="Proteomes" id="UP001652625">
    <property type="component" value="Chromosome 10"/>
</dbReference>
<dbReference type="PROSITE" id="PS50235">
    <property type="entry name" value="USP_3"/>
    <property type="match status" value="1"/>
</dbReference>
<name>A0ABM4CQF9_HYDVU</name>
<evidence type="ECO:0000256" key="7">
    <source>
        <dbReference type="ARBA" id="ARBA00022807"/>
    </source>
</evidence>
<feature type="domain" description="USP" evidence="9">
    <location>
        <begin position="88"/>
        <end position="435"/>
    </location>
</feature>
<dbReference type="SUPFAM" id="SSF54001">
    <property type="entry name" value="Cysteine proteinases"/>
    <property type="match status" value="1"/>
</dbReference>
<comment type="catalytic activity">
    <reaction evidence="1">
        <text>Thiol-dependent hydrolysis of ester, thioester, amide, peptide and isopeptide bonds formed by the C-terminal Gly of ubiquitin (a 76-residue protein attached to proteins as an intracellular targeting signal).</text>
        <dbReference type="EC" id="3.4.19.12"/>
    </reaction>
</comment>
<organism evidence="10 11">
    <name type="scientific">Hydra vulgaris</name>
    <name type="common">Hydra</name>
    <name type="synonym">Hydra attenuata</name>
    <dbReference type="NCBI Taxonomy" id="6087"/>
    <lineage>
        <taxon>Eukaryota</taxon>
        <taxon>Metazoa</taxon>
        <taxon>Cnidaria</taxon>
        <taxon>Hydrozoa</taxon>
        <taxon>Hydroidolina</taxon>
        <taxon>Anthoathecata</taxon>
        <taxon>Aplanulata</taxon>
        <taxon>Hydridae</taxon>
        <taxon>Hydra</taxon>
    </lineage>
</organism>
<evidence type="ECO:0000256" key="3">
    <source>
        <dbReference type="ARBA" id="ARBA00012759"/>
    </source>
</evidence>
<proteinExistence type="inferred from homology"/>
<evidence type="ECO:0000256" key="8">
    <source>
        <dbReference type="SAM" id="Phobius"/>
    </source>
</evidence>
<protein>
    <recommendedName>
        <fullName evidence="3">ubiquitinyl hydrolase 1</fullName>
        <ecNumber evidence="3">3.4.19.12</ecNumber>
    </recommendedName>
</protein>
<dbReference type="CDD" id="cd02662">
    <property type="entry name" value="Peptidase_C19F"/>
    <property type="match status" value="1"/>
</dbReference>
<evidence type="ECO:0000256" key="5">
    <source>
        <dbReference type="ARBA" id="ARBA00022786"/>
    </source>
</evidence>
<keyword evidence="6 11" id="KW-0378">Hydrolase</keyword>
<keyword evidence="8" id="KW-0812">Transmembrane</keyword>
<dbReference type="RefSeq" id="XP_065664086.1">
    <property type="nucleotide sequence ID" value="XM_065808014.1"/>
</dbReference>
<accession>A0ABM4CQF9</accession>
<dbReference type="InterPro" id="IPR018200">
    <property type="entry name" value="USP_CS"/>
</dbReference>
<evidence type="ECO:0000256" key="6">
    <source>
        <dbReference type="ARBA" id="ARBA00022801"/>
    </source>
</evidence>
<keyword evidence="10" id="KW-1185">Reference proteome</keyword>